<evidence type="ECO:0000313" key="3">
    <source>
        <dbReference type="EMBL" id="KAL0562970.1"/>
    </source>
</evidence>
<feature type="region of interest" description="Disordered" evidence="2">
    <location>
        <begin position="23"/>
        <end position="47"/>
    </location>
</feature>
<feature type="compositionally biased region" description="Polar residues" evidence="2">
    <location>
        <begin position="141"/>
        <end position="155"/>
    </location>
</feature>
<organism evidence="3 4">
    <name type="scientific">Marasmius crinis-equi</name>
    <dbReference type="NCBI Taxonomy" id="585013"/>
    <lineage>
        <taxon>Eukaryota</taxon>
        <taxon>Fungi</taxon>
        <taxon>Dikarya</taxon>
        <taxon>Basidiomycota</taxon>
        <taxon>Agaricomycotina</taxon>
        <taxon>Agaricomycetes</taxon>
        <taxon>Agaricomycetidae</taxon>
        <taxon>Agaricales</taxon>
        <taxon>Marasmiineae</taxon>
        <taxon>Marasmiaceae</taxon>
        <taxon>Marasmius</taxon>
    </lineage>
</organism>
<gene>
    <name evidence="3" type="ORF">V5O48_019108</name>
</gene>
<feature type="compositionally biased region" description="Polar residues" evidence="2">
    <location>
        <begin position="96"/>
        <end position="106"/>
    </location>
</feature>
<feature type="compositionally biased region" description="Low complexity" evidence="2">
    <location>
        <begin position="119"/>
        <end position="132"/>
    </location>
</feature>
<reference evidence="3 4" key="1">
    <citation type="submission" date="2024-02" db="EMBL/GenBank/DDBJ databases">
        <title>A draft genome for the cacao thread blight pathogen Marasmius crinis-equi.</title>
        <authorList>
            <person name="Cohen S.P."/>
            <person name="Baruah I.K."/>
            <person name="Amoako-Attah I."/>
            <person name="Bukari Y."/>
            <person name="Meinhardt L.W."/>
            <person name="Bailey B.A."/>
        </authorList>
    </citation>
    <scope>NUCLEOTIDE SEQUENCE [LARGE SCALE GENOMIC DNA]</scope>
    <source>
        <strain evidence="3 4">GH-76</strain>
    </source>
</reference>
<name>A0ABR3EJE9_9AGAR</name>
<keyword evidence="4" id="KW-1185">Reference proteome</keyword>
<evidence type="ECO:0000256" key="1">
    <source>
        <dbReference type="SAM" id="Coils"/>
    </source>
</evidence>
<feature type="coiled-coil region" evidence="1">
    <location>
        <begin position="279"/>
        <end position="320"/>
    </location>
</feature>
<evidence type="ECO:0000256" key="2">
    <source>
        <dbReference type="SAM" id="MobiDB-lite"/>
    </source>
</evidence>
<protein>
    <submittedName>
        <fullName evidence="3">Uncharacterized protein</fullName>
    </submittedName>
</protein>
<comment type="caution">
    <text evidence="3">The sequence shown here is derived from an EMBL/GenBank/DDBJ whole genome shotgun (WGS) entry which is preliminary data.</text>
</comment>
<dbReference type="EMBL" id="JBAHYK010004141">
    <property type="protein sequence ID" value="KAL0562970.1"/>
    <property type="molecule type" value="Genomic_DNA"/>
</dbReference>
<keyword evidence="1" id="KW-0175">Coiled coil</keyword>
<feature type="region of interest" description="Disordered" evidence="2">
    <location>
        <begin position="65"/>
        <end position="160"/>
    </location>
</feature>
<accession>A0ABR3EJE9</accession>
<proteinExistence type="predicted"/>
<evidence type="ECO:0000313" key="4">
    <source>
        <dbReference type="Proteomes" id="UP001465976"/>
    </source>
</evidence>
<dbReference type="Proteomes" id="UP001465976">
    <property type="component" value="Unassembled WGS sequence"/>
</dbReference>
<sequence length="346" mass="37656">MTSTRTTPASEKSIYFDAPIANFSMHNQDPDQPIPKPDGSEPIADLTREPTVAANAAMNGTHRDNALYESFENQARITAHPNGSEGWLPAEDVPAESTTLNGSTTKPGRASSVLRKKQAGSISSRASASATSLHRNRSLGAGSTRSISRRSQFTNVDGKPVDGSTFINGAGTTGPGANAIADDSLHQRRATADSSLTPKQKSKIEKLEAKDGKNLSRIIKQEGKVEKKALSVAITELAELQRLQQAAVKREAKAHTQHTKAIEAFTKTEAVYLAARTKFETAQALMNAEQENLDIARNAAVEATTRMQEKSQEVEALRQTYGVDERERAVKIEELTRSKTKRRSWF</sequence>